<evidence type="ECO:0000256" key="1">
    <source>
        <dbReference type="ARBA" id="ARBA00006349"/>
    </source>
</evidence>
<organism evidence="3 4">
    <name type="scientific">Zymoseptoria tritici (strain ST99CH_3D7)</name>
    <dbReference type="NCBI Taxonomy" id="1276538"/>
    <lineage>
        <taxon>Eukaryota</taxon>
        <taxon>Fungi</taxon>
        <taxon>Dikarya</taxon>
        <taxon>Ascomycota</taxon>
        <taxon>Pezizomycotina</taxon>
        <taxon>Dothideomycetes</taxon>
        <taxon>Dothideomycetidae</taxon>
        <taxon>Mycosphaerellales</taxon>
        <taxon>Mycosphaerellaceae</taxon>
        <taxon>Zymoseptoria</taxon>
    </lineage>
</organism>
<reference evidence="3 4" key="1">
    <citation type="submission" date="2016-06" db="EMBL/GenBank/DDBJ databases">
        <authorList>
            <person name="Kjaerup R.B."/>
            <person name="Dalgaard T.S."/>
            <person name="Juul-Madsen H.R."/>
        </authorList>
    </citation>
    <scope>NUCLEOTIDE SEQUENCE [LARGE SCALE GENOMIC DNA]</scope>
</reference>
<proteinExistence type="inferred from homology"/>
<dbReference type="AlphaFoldDB" id="A0A1X7RMX9"/>
<name>A0A1X7RMX9_ZYMT9</name>
<feature type="compositionally biased region" description="Polar residues" evidence="2">
    <location>
        <begin position="1"/>
        <end position="27"/>
    </location>
</feature>
<evidence type="ECO:0008006" key="5">
    <source>
        <dbReference type="Google" id="ProtNLM"/>
    </source>
</evidence>
<comment type="similarity">
    <text evidence="1">Belongs to the HSBP1 family.</text>
</comment>
<dbReference type="Pfam" id="PF06825">
    <property type="entry name" value="HSBP1"/>
    <property type="match status" value="1"/>
</dbReference>
<accession>A0A1X7RMX9</accession>
<sequence length="87" mass="8959">MSDTSLSAQVNKLNINDSASNSDSTPPSEIVGLVDDMLNQLNSKFNAVSSEILSKMDAMSKRLDSLESNIAAGNAAAAAAAGKKEGE</sequence>
<protein>
    <recommendedName>
        <fullName evidence="5">Heat shock factor-binding protein 1</fullName>
    </recommendedName>
</protein>
<dbReference type="Proteomes" id="UP000215127">
    <property type="component" value="Chromosome 3"/>
</dbReference>
<evidence type="ECO:0000313" key="4">
    <source>
        <dbReference type="Proteomes" id="UP000215127"/>
    </source>
</evidence>
<dbReference type="STRING" id="1276538.A0A1X7RMX9"/>
<dbReference type="Gene3D" id="1.20.5.430">
    <property type="match status" value="1"/>
</dbReference>
<dbReference type="GO" id="GO:0003714">
    <property type="term" value="F:transcription corepressor activity"/>
    <property type="evidence" value="ECO:0007669"/>
    <property type="project" value="InterPro"/>
</dbReference>
<feature type="region of interest" description="Disordered" evidence="2">
    <location>
        <begin position="1"/>
        <end position="28"/>
    </location>
</feature>
<dbReference type="InterPro" id="IPR009643">
    <property type="entry name" value="HS1-bd"/>
</dbReference>
<dbReference type="EMBL" id="LT853694">
    <property type="protein sequence ID" value="SMQ48759.1"/>
    <property type="molecule type" value="Genomic_DNA"/>
</dbReference>
<evidence type="ECO:0000256" key="2">
    <source>
        <dbReference type="SAM" id="MobiDB-lite"/>
    </source>
</evidence>
<keyword evidence="4" id="KW-1185">Reference proteome</keyword>
<evidence type="ECO:0000313" key="3">
    <source>
        <dbReference type="EMBL" id="SMQ48759.1"/>
    </source>
</evidence>
<gene>
    <name evidence="3" type="ORF">ZT3D7_G3909</name>
</gene>